<keyword evidence="1" id="KW-0812">Transmembrane</keyword>
<evidence type="ECO:0000313" key="3">
    <source>
        <dbReference type="Proteomes" id="UP000797356"/>
    </source>
</evidence>
<dbReference type="Proteomes" id="UP000797356">
    <property type="component" value="Chromosome 2"/>
</dbReference>
<name>A0A8K0HYQ2_COCNU</name>
<comment type="caution">
    <text evidence="2">The sequence shown here is derived from an EMBL/GenBank/DDBJ whole genome shotgun (WGS) entry which is preliminary data.</text>
</comment>
<sequence>MVPSDRGLVSSDYDEYSASSTRSAIYCRLVTIIFMVLLVLRQTLPLMIGGSGRYSFTLFLMLMLRTAGILLPVFVMARALTAFQRRRHRQVTRDIPISSSDGERVQSHSLQLMQPQPHLIRVH</sequence>
<dbReference type="PANTHER" id="PTHR23012">
    <property type="entry name" value="RING/FYVE/PHD ZINC FINGER DOMAIN-CONTAINING"/>
    <property type="match status" value="1"/>
</dbReference>
<dbReference type="PANTHER" id="PTHR23012:SF174">
    <property type="entry name" value="OS01G0121200 PROTEIN"/>
    <property type="match status" value="1"/>
</dbReference>
<dbReference type="GO" id="GO:0016020">
    <property type="term" value="C:membrane"/>
    <property type="evidence" value="ECO:0007669"/>
    <property type="project" value="TreeGrafter"/>
</dbReference>
<gene>
    <name evidence="2" type="ORF">COCNU_02G005630</name>
</gene>
<keyword evidence="1" id="KW-1133">Transmembrane helix</keyword>
<protein>
    <submittedName>
        <fullName evidence="2">Uncharacterized protein</fullName>
    </submittedName>
</protein>
<dbReference type="EMBL" id="CM017873">
    <property type="protein sequence ID" value="KAG1330595.1"/>
    <property type="molecule type" value="Genomic_DNA"/>
</dbReference>
<dbReference type="OrthoDB" id="264354at2759"/>
<dbReference type="AlphaFoldDB" id="A0A8K0HYQ2"/>
<dbReference type="GO" id="GO:0004842">
    <property type="term" value="F:ubiquitin-protein transferase activity"/>
    <property type="evidence" value="ECO:0007669"/>
    <property type="project" value="TreeGrafter"/>
</dbReference>
<feature type="transmembrane region" description="Helical" evidence="1">
    <location>
        <begin position="25"/>
        <end position="44"/>
    </location>
</feature>
<keyword evidence="3" id="KW-1185">Reference proteome</keyword>
<dbReference type="Pfam" id="PF12428">
    <property type="entry name" value="DUF3675"/>
    <property type="match status" value="1"/>
</dbReference>
<dbReference type="InterPro" id="IPR033275">
    <property type="entry name" value="MARCH-like"/>
</dbReference>
<dbReference type="GO" id="GO:0016567">
    <property type="term" value="P:protein ubiquitination"/>
    <property type="evidence" value="ECO:0007669"/>
    <property type="project" value="TreeGrafter"/>
</dbReference>
<evidence type="ECO:0000256" key="1">
    <source>
        <dbReference type="SAM" id="Phobius"/>
    </source>
</evidence>
<proteinExistence type="predicted"/>
<dbReference type="InterPro" id="IPR022143">
    <property type="entry name" value="DUF3675"/>
</dbReference>
<keyword evidence="1" id="KW-0472">Membrane</keyword>
<feature type="transmembrane region" description="Helical" evidence="1">
    <location>
        <begin position="56"/>
        <end position="80"/>
    </location>
</feature>
<evidence type="ECO:0000313" key="2">
    <source>
        <dbReference type="EMBL" id="KAG1330595.1"/>
    </source>
</evidence>
<reference evidence="2" key="1">
    <citation type="journal article" date="2017" name="Gigascience">
        <title>The genome draft of coconut (Cocos nucifera).</title>
        <authorList>
            <person name="Xiao Y."/>
            <person name="Xu P."/>
            <person name="Fan H."/>
            <person name="Baudouin L."/>
            <person name="Xia W."/>
            <person name="Bocs S."/>
            <person name="Xu J."/>
            <person name="Li Q."/>
            <person name="Guo A."/>
            <person name="Zhou L."/>
            <person name="Li J."/>
            <person name="Wu Y."/>
            <person name="Ma Z."/>
            <person name="Armero A."/>
            <person name="Issali A.E."/>
            <person name="Liu N."/>
            <person name="Peng M."/>
            <person name="Yang Y."/>
        </authorList>
    </citation>
    <scope>NUCLEOTIDE SEQUENCE</scope>
    <source>
        <tissue evidence="2">Spear leaf of Hainan Tall coconut</tissue>
    </source>
</reference>
<accession>A0A8K0HYQ2</accession>
<reference evidence="2" key="2">
    <citation type="submission" date="2019-07" db="EMBL/GenBank/DDBJ databases">
        <authorList>
            <person name="Yang Y."/>
            <person name="Bocs S."/>
            <person name="Baudouin L."/>
        </authorList>
    </citation>
    <scope>NUCLEOTIDE SEQUENCE</scope>
    <source>
        <tissue evidence="2">Spear leaf of Hainan Tall coconut</tissue>
    </source>
</reference>
<organism evidence="2 3">
    <name type="scientific">Cocos nucifera</name>
    <name type="common">Coconut palm</name>
    <dbReference type="NCBI Taxonomy" id="13894"/>
    <lineage>
        <taxon>Eukaryota</taxon>
        <taxon>Viridiplantae</taxon>
        <taxon>Streptophyta</taxon>
        <taxon>Embryophyta</taxon>
        <taxon>Tracheophyta</taxon>
        <taxon>Spermatophyta</taxon>
        <taxon>Magnoliopsida</taxon>
        <taxon>Liliopsida</taxon>
        <taxon>Arecaceae</taxon>
        <taxon>Arecoideae</taxon>
        <taxon>Cocoseae</taxon>
        <taxon>Attaleinae</taxon>
        <taxon>Cocos</taxon>
    </lineage>
</organism>